<keyword evidence="1" id="KW-0812">Transmembrane</keyword>
<feature type="transmembrane region" description="Helical" evidence="1">
    <location>
        <begin position="257"/>
        <end position="275"/>
    </location>
</feature>
<evidence type="ECO:0000256" key="1">
    <source>
        <dbReference type="SAM" id="Phobius"/>
    </source>
</evidence>
<keyword evidence="3" id="KW-1185">Reference proteome</keyword>
<evidence type="ECO:0008006" key="4">
    <source>
        <dbReference type="Google" id="ProtNLM"/>
    </source>
</evidence>
<feature type="transmembrane region" description="Helical" evidence="1">
    <location>
        <begin position="213"/>
        <end position="237"/>
    </location>
</feature>
<keyword evidence="1" id="KW-0472">Membrane</keyword>
<dbReference type="PANTHER" id="PTHR31627">
    <property type="entry name" value="SERPENTINE RECEPTOR CLASS GAMMA-RELATED"/>
    <property type="match status" value="1"/>
</dbReference>
<protein>
    <recommendedName>
        <fullName evidence="4">G protein-coupled receptor</fullName>
    </recommendedName>
</protein>
<proteinExistence type="predicted"/>
<comment type="caution">
    <text evidence="2">The sequence shown here is derived from an EMBL/GenBank/DDBJ whole genome shotgun (WGS) entry which is preliminary data.</text>
</comment>
<evidence type="ECO:0000313" key="3">
    <source>
        <dbReference type="Proteomes" id="UP001432322"/>
    </source>
</evidence>
<feature type="non-terminal residue" evidence="2">
    <location>
        <position position="285"/>
    </location>
</feature>
<name>A0AAV5W3X2_9BILA</name>
<dbReference type="InterPro" id="IPR019426">
    <property type="entry name" value="7TM_GPCR_serpentine_rcpt_Srv"/>
</dbReference>
<accession>A0AAV5W3X2</accession>
<reference evidence="2" key="1">
    <citation type="submission" date="2023-10" db="EMBL/GenBank/DDBJ databases">
        <title>Genome assembly of Pristionchus species.</title>
        <authorList>
            <person name="Yoshida K."/>
            <person name="Sommer R.J."/>
        </authorList>
    </citation>
    <scope>NUCLEOTIDE SEQUENCE</scope>
    <source>
        <strain evidence="2">RS5133</strain>
    </source>
</reference>
<keyword evidence="1" id="KW-1133">Transmembrane helix</keyword>
<feature type="transmembrane region" description="Helical" evidence="1">
    <location>
        <begin position="131"/>
        <end position="150"/>
    </location>
</feature>
<sequence length="285" mass="32621">MDAKTLNIILVCIATPSTLLYGRVLHIIIANRSKPLYTSFFFRVSISQALFDITFIPCYFACQTSLEFPELHALLLSTNGTLWPQWAYSFVYTYLYAQTFGVLLISTHRVLTITRPFSAITKFLECFPRPLLHFVHLLVPLPGTALIFWGQPPVKYIYVNATRTLIRYAQPEAINQNSIIAIAQTSLITAICMGCYAVIFTYKSNESRRRSEFALMAVSFFLFICLCLILTYFVLLFIMSNAKNLTAMAHLRTSYPLINALFSYSNPWMLLITSGETRRRVFGRF</sequence>
<dbReference type="PANTHER" id="PTHR31627:SF42">
    <property type="entry name" value="G_PROTEIN_RECEP_F1_2 DOMAIN-CONTAINING PROTEIN-RELATED"/>
    <property type="match status" value="1"/>
</dbReference>
<gene>
    <name evidence="2" type="ORF">PFISCL1PPCAC_16435</name>
</gene>
<dbReference type="EMBL" id="BTSY01000004">
    <property type="protein sequence ID" value="GMT25138.1"/>
    <property type="molecule type" value="Genomic_DNA"/>
</dbReference>
<evidence type="ECO:0000313" key="2">
    <source>
        <dbReference type="EMBL" id="GMT25138.1"/>
    </source>
</evidence>
<feature type="transmembrane region" description="Helical" evidence="1">
    <location>
        <begin position="179"/>
        <end position="201"/>
    </location>
</feature>
<dbReference type="AlphaFoldDB" id="A0AAV5W3X2"/>
<organism evidence="2 3">
    <name type="scientific">Pristionchus fissidentatus</name>
    <dbReference type="NCBI Taxonomy" id="1538716"/>
    <lineage>
        <taxon>Eukaryota</taxon>
        <taxon>Metazoa</taxon>
        <taxon>Ecdysozoa</taxon>
        <taxon>Nematoda</taxon>
        <taxon>Chromadorea</taxon>
        <taxon>Rhabditida</taxon>
        <taxon>Rhabditina</taxon>
        <taxon>Diplogasteromorpha</taxon>
        <taxon>Diplogasteroidea</taxon>
        <taxon>Neodiplogasteridae</taxon>
        <taxon>Pristionchus</taxon>
    </lineage>
</organism>
<feature type="transmembrane region" description="Helical" evidence="1">
    <location>
        <begin position="6"/>
        <end position="28"/>
    </location>
</feature>
<dbReference type="InterPro" id="IPR051119">
    <property type="entry name" value="Nematode_SR-like"/>
</dbReference>
<feature type="transmembrane region" description="Helical" evidence="1">
    <location>
        <begin position="86"/>
        <end position="111"/>
    </location>
</feature>
<dbReference type="Proteomes" id="UP001432322">
    <property type="component" value="Unassembled WGS sequence"/>
</dbReference>
<dbReference type="Pfam" id="PF10323">
    <property type="entry name" value="7TM_GPCR_Srv"/>
    <property type="match status" value="1"/>
</dbReference>